<dbReference type="Proteomes" id="UP000007151">
    <property type="component" value="Unassembled WGS sequence"/>
</dbReference>
<gene>
    <name evidence="1" type="ORF">KGM_203003</name>
</gene>
<dbReference type="KEGG" id="dpl:KGM_203003"/>
<organism evidence="1 2">
    <name type="scientific">Danaus plexippus plexippus</name>
    <dbReference type="NCBI Taxonomy" id="278856"/>
    <lineage>
        <taxon>Eukaryota</taxon>
        <taxon>Metazoa</taxon>
        <taxon>Ecdysozoa</taxon>
        <taxon>Arthropoda</taxon>
        <taxon>Hexapoda</taxon>
        <taxon>Insecta</taxon>
        <taxon>Pterygota</taxon>
        <taxon>Neoptera</taxon>
        <taxon>Endopterygota</taxon>
        <taxon>Lepidoptera</taxon>
        <taxon>Glossata</taxon>
        <taxon>Ditrysia</taxon>
        <taxon>Papilionoidea</taxon>
        <taxon>Nymphalidae</taxon>
        <taxon>Danainae</taxon>
        <taxon>Danaini</taxon>
        <taxon>Danaina</taxon>
        <taxon>Danaus</taxon>
        <taxon>Danaus</taxon>
    </lineage>
</organism>
<dbReference type="EMBL" id="AGBW02014273">
    <property type="protein sequence ID" value="OWR42003.1"/>
    <property type="molecule type" value="Genomic_DNA"/>
</dbReference>
<name>A0A212EKJ3_DANPL</name>
<keyword evidence="2" id="KW-1185">Reference proteome</keyword>
<proteinExistence type="predicted"/>
<evidence type="ECO:0000313" key="2">
    <source>
        <dbReference type="Proteomes" id="UP000007151"/>
    </source>
</evidence>
<protein>
    <submittedName>
        <fullName evidence="1">Uncharacterized protein</fullName>
    </submittedName>
</protein>
<dbReference type="AlphaFoldDB" id="A0A212EKJ3"/>
<dbReference type="InParanoid" id="A0A212EKJ3"/>
<sequence length="150" mass="17213">MFEILHRTHADPWDRYSCSQSSCEEQALGSSGGNSLDIKGTICKILTICTSVKMSRMMAAVPIVLMVLANMFRLSAQKYTNDTYCYCYDVSPYLKTPQYIGRFRNDSVIYLSNSYRRNWNVSESAMAATDRVLYRFFKATGLNYKIKSKE</sequence>
<evidence type="ECO:0000313" key="1">
    <source>
        <dbReference type="EMBL" id="OWR42003.1"/>
    </source>
</evidence>
<accession>A0A212EKJ3</accession>
<comment type="caution">
    <text evidence="1">The sequence shown here is derived from an EMBL/GenBank/DDBJ whole genome shotgun (WGS) entry which is preliminary data.</text>
</comment>
<reference evidence="1 2" key="1">
    <citation type="journal article" date="2011" name="Cell">
        <title>The monarch butterfly genome yields insights into long-distance migration.</title>
        <authorList>
            <person name="Zhan S."/>
            <person name="Merlin C."/>
            <person name="Boore J.L."/>
            <person name="Reppert S.M."/>
        </authorList>
    </citation>
    <scope>NUCLEOTIDE SEQUENCE [LARGE SCALE GENOMIC DNA]</scope>
    <source>
        <strain evidence="1">F-2</strain>
    </source>
</reference>